<keyword evidence="3" id="KW-1185">Reference proteome</keyword>
<dbReference type="EMBL" id="SAEB01000007">
    <property type="protein sequence ID" value="RVD84788.1"/>
    <property type="molecule type" value="Genomic_DNA"/>
</dbReference>
<evidence type="ECO:0000313" key="3">
    <source>
        <dbReference type="Proteomes" id="UP000283090"/>
    </source>
</evidence>
<proteinExistence type="predicted"/>
<dbReference type="VEuPathDB" id="FungiDB:DFL_006511"/>
<name>A0A437A0P1_ARTFL</name>
<comment type="caution">
    <text evidence="2">The sequence shown here is derived from an EMBL/GenBank/DDBJ whole genome shotgun (WGS) entry which is preliminary data.</text>
</comment>
<feature type="region of interest" description="Disordered" evidence="1">
    <location>
        <begin position="209"/>
        <end position="258"/>
    </location>
</feature>
<organism evidence="2 3">
    <name type="scientific">Arthrobotrys flagrans</name>
    <name type="common">Nematode-trapping fungus</name>
    <name type="synonym">Trichothecium flagrans</name>
    <dbReference type="NCBI Taxonomy" id="97331"/>
    <lineage>
        <taxon>Eukaryota</taxon>
        <taxon>Fungi</taxon>
        <taxon>Dikarya</taxon>
        <taxon>Ascomycota</taxon>
        <taxon>Pezizomycotina</taxon>
        <taxon>Orbiliomycetes</taxon>
        <taxon>Orbiliales</taxon>
        <taxon>Orbiliaceae</taxon>
        <taxon>Arthrobotrys</taxon>
    </lineage>
</organism>
<dbReference type="Proteomes" id="UP000283090">
    <property type="component" value="Unassembled WGS sequence"/>
</dbReference>
<dbReference type="RefSeq" id="XP_067490332.1">
    <property type="nucleotide sequence ID" value="XM_067635954.1"/>
</dbReference>
<feature type="region of interest" description="Disordered" evidence="1">
    <location>
        <begin position="133"/>
        <end position="156"/>
    </location>
</feature>
<evidence type="ECO:0000256" key="1">
    <source>
        <dbReference type="SAM" id="MobiDB-lite"/>
    </source>
</evidence>
<reference evidence="2 3" key="1">
    <citation type="submission" date="2019-01" db="EMBL/GenBank/DDBJ databases">
        <title>Intercellular communication is required for trap formation in the nematode-trapping fungus Duddingtonia flagrans.</title>
        <authorList>
            <person name="Youssar L."/>
            <person name="Wernet V."/>
            <person name="Hensel N."/>
            <person name="Hildebrandt H.-G."/>
            <person name="Fischer R."/>
        </authorList>
    </citation>
    <scope>NUCLEOTIDE SEQUENCE [LARGE SCALE GENOMIC DNA]</scope>
    <source>
        <strain evidence="2 3">CBS H-5679</strain>
    </source>
</reference>
<sequence length="258" mass="29037">MCKLTVIQFTCGHNYERWEMCDWMRMKPHRQMLHCPYSDPNGIPIKDTIKCRECYFADREIPSQFKDLNGSVKRALPPQKALADREEVGSGGGSPWPMTREERRLRIAERYGVYSDRDVPGYDPACQTISQALASANDTRSSRKKYEPRLGGSRDYGGNFAYEHPGAQAATQFRAQTPPPAPPAATATENPKSREKLTWLDSFWEAVKPKGRNGLDPLDPNHPPSYSAAAMKLRSRGAKPGDPPPETDPKLRTFRDIA</sequence>
<dbReference type="OrthoDB" id="5276926at2759"/>
<protein>
    <submittedName>
        <fullName evidence="2">Uncharacterized protein</fullName>
    </submittedName>
</protein>
<feature type="region of interest" description="Disordered" evidence="1">
    <location>
        <begin position="173"/>
        <end position="195"/>
    </location>
</feature>
<feature type="compositionally biased region" description="Basic and acidic residues" evidence="1">
    <location>
        <begin position="247"/>
        <end position="258"/>
    </location>
</feature>
<evidence type="ECO:0000313" key="2">
    <source>
        <dbReference type="EMBL" id="RVD84788.1"/>
    </source>
</evidence>
<dbReference type="GeneID" id="93588822"/>
<dbReference type="AlphaFoldDB" id="A0A437A0P1"/>
<feature type="region of interest" description="Disordered" evidence="1">
    <location>
        <begin position="78"/>
        <end position="98"/>
    </location>
</feature>
<accession>A0A437A0P1</accession>
<gene>
    <name evidence="2" type="ORF">DFL_006511</name>
</gene>